<protein>
    <submittedName>
        <fullName evidence="2">Uncharacterized protein</fullName>
    </submittedName>
</protein>
<reference evidence="2 3" key="1">
    <citation type="submission" date="2024-05" db="EMBL/GenBank/DDBJ databases">
        <title>Genome sequencing and assembly of Indian major carp, Cirrhinus mrigala (Hamilton, 1822).</title>
        <authorList>
            <person name="Mohindra V."/>
            <person name="Chowdhury L.M."/>
            <person name="Lal K."/>
            <person name="Jena J.K."/>
        </authorList>
    </citation>
    <scope>NUCLEOTIDE SEQUENCE [LARGE SCALE GENOMIC DNA]</scope>
    <source>
        <strain evidence="2">CM1030</strain>
        <tissue evidence="2">Blood</tissue>
    </source>
</reference>
<feature type="non-terminal residue" evidence="2">
    <location>
        <position position="52"/>
    </location>
</feature>
<sequence>RAVKFTAGAVINRAGPWPHSKCHSSTTPTCNLPERRRSTDAHAVHHNPCGVK</sequence>
<evidence type="ECO:0000256" key="1">
    <source>
        <dbReference type="SAM" id="MobiDB-lite"/>
    </source>
</evidence>
<feature type="region of interest" description="Disordered" evidence="1">
    <location>
        <begin position="18"/>
        <end position="52"/>
    </location>
</feature>
<feature type="compositionally biased region" description="Basic and acidic residues" evidence="1">
    <location>
        <begin position="33"/>
        <end position="43"/>
    </location>
</feature>
<gene>
    <name evidence="2" type="ORF">M9458_012369</name>
</gene>
<accession>A0ABD0R858</accession>
<comment type="caution">
    <text evidence="2">The sequence shown here is derived from an EMBL/GenBank/DDBJ whole genome shotgun (WGS) entry which is preliminary data.</text>
</comment>
<evidence type="ECO:0000313" key="2">
    <source>
        <dbReference type="EMBL" id="KAL0194073.1"/>
    </source>
</evidence>
<dbReference type="EMBL" id="JAMKFB020000005">
    <property type="protein sequence ID" value="KAL0194073.1"/>
    <property type="molecule type" value="Genomic_DNA"/>
</dbReference>
<name>A0ABD0R858_CIRMR</name>
<feature type="non-terminal residue" evidence="2">
    <location>
        <position position="1"/>
    </location>
</feature>
<proteinExistence type="predicted"/>
<dbReference type="AlphaFoldDB" id="A0ABD0R858"/>
<dbReference type="Proteomes" id="UP001529510">
    <property type="component" value="Unassembled WGS sequence"/>
</dbReference>
<evidence type="ECO:0000313" key="3">
    <source>
        <dbReference type="Proteomes" id="UP001529510"/>
    </source>
</evidence>
<organism evidence="2 3">
    <name type="scientific">Cirrhinus mrigala</name>
    <name type="common">Mrigala</name>
    <dbReference type="NCBI Taxonomy" id="683832"/>
    <lineage>
        <taxon>Eukaryota</taxon>
        <taxon>Metazoa</taxon>
        <taxon>Chordata</taxon>
        <taxon>Craniata</taxon>
        <taxon>Vertebrata</taxon>
        <taxon>Euteleostomi</taxon>
        <taxon>Actinopterygii</taxon>
        <taxon>Neopterygii</taxon>
        <taxon>Teleostei</taxon>
        <taxon>Ostariophysi</taxon>
        <taxon>Cypriniformes</taxon>
        <taxon>Cyprinidae</taxon>
        <taxon>Labeoninae</taxon>
        <taxon>Labeonini</taxon>
        <taxon>Cirrhinus</taxon>
    </lineage>
</organism>
<keyword evidence="3" id="KW-1185">Reference proteome</keyword>